<evidence type="ECO:0000256" key="4">
    <source>
        <dbReference type="ARBA" id="ARBA00023239"/>
    </source>
</evidence>
<dbReference type="Proteomes" id="UP000440224">
    <property type="component" value="Unassembled WGS sequence"/>
</dbReference>
<evidence type="ECO:0000313" key="7">
    <source>
        <dbReference type="Proteomes" id="UP000440224"/>
    </source>
</evidence>
<evidence type="ECO:0000256" key="1">
    <source>
        <dbReference type="ARBA" id="ARBA00005495"/>
    </source>
</evidence>
<keyword evidence="4" id="KW-0456">Lyase</keyword>
<protein>
    <submittedName>
        <fullName evidence="6">Aldehyde-activating protein</fullName>
    </submittedName>
</protein>
<gene>
    <name evidence="6" type="ORF">GF068_35290</name>
</gene>
<evidence type="ECO:0000259" key="5">
    <source>
        <dbReference type="PROSITE" id="PS51891"/>
    </source>
</evidence>
<dbReference type="PROSITE" id="PS51891">
    <property type="entry name" value="CENP_V_GFA"/>
    <property type="match status" value="1"/>
</dbReference>
<dbReference type="Pfam" id="PF04828">
    <property type="entry name" value="GFA"/>
    <property type="match status" value="1"/>
</dbReference>
<evidence type="ECO:0000313" key="6">
    <source>
        <dbReference type="EMBL" id="MRG97154.1"/>
    </source>
</evidence>
<comment type="caution">
    <text evidence="6">The sequence shown here is derived from an EMBL/GenBank/DDBJ whole genome shotgun (WGS) entry which is preliminary data.</text>
</comment>
<dbReference type="Gene3D" id="3.90.1590.10">
    <property type="entry name" value="glutathione-dependent formaldehyde- activating enzyme (gfa)"/>
    <property type="match status" value="1"/>
</dbReference>
<organism evidence="6 7">
    <name type="scientific">Polyangium spumosum</name>
    <dbReference type="NCBI Taxonomy" id="889282"/>
    <lineage>
        <taxon>Bacteria</taxon>
        <taxon>Pseudomonadati</taxon>
        <taxon>Myxococcota</taxon>
        <taxon>Polyangia</taxon>
        <taxon>Polyangiales</taxon>
        <taxon>Polyangiaceae</taxon>
        <taxon>Polyangium</taxon>
    </lineage>
</organism>
<dbReference type="PANTHER" id="PTHR33337:SF40">
    <property type="entry name" value="CENP-V_GFA DOMAIN-CONTAINING PROTEIN-RELATED"/>
    <property type="match status" value="1"/>
</dbReference>
<dbReference type="EMBL" id="WJIE01000015">
    <property type="protein sequence ID" value="MRG97154.1"/>
    <property type="molecule type" value="Genomic_DNA"/>
</dbReference>
<reference evidence="6 7" key="1">
    <citation type="submission" date="2019-10" db="EMBL/GenBank/DDBJ databases">
        <title>A soil myxobacterium in the family Polyangiaceae.</title>
        <authorList>
            <person name="Li Y."/>
            <person name="Wang J."/>
        </authorList>
    </citation>
    <scope>NUCLEOTIDE SEQUENCE [LARGE SCALE GENOMIC DNA]</scope>
    <source>
        <strain evidence="6 7">DSM 14734</strain>
    </source>
</reference>
<dbReference type="PROSITE" id="PS51257">
    <property type="entry name" value="PROKAR_LIPOPROTEIN"/>
    <property type="match status" value="1"/>
</dbReference>
<keyword evidence="2" id="KW-0479">Metal-binding</keyword>
<comment type="similarity">
    <text evidence="1">Belongs to the Gfa family.</text>
</comment>
<proteinExistence type="inferred from homology"/>
<name>A0A6N7Q4F1_9BACT</name>
<accession>A0A6N7Q4F1</accession>
<dbReference type="RefSeq" id="WP_153823934.1">
    <property type="nucleotide sequence ID" value="NZ_WJIE01000015.1"/>
</dbReference>
<dbReference type="InterPro" id="IPR011057">
    <property type="entry name" value="Mss4-like_sf"/>
</dbReference>
<feature type="domain" description="CENP-V/GFA" evidence="5">
    <location>
        <begin position="8"/>
        <end position="108"/>
    </location>
</feature>
<keyword evidence="3" id="KW-0862">Zinc</keyword>
<dbReference type="InterPro" id="IPR006913">
    <property type="entry name" value="CENP-V/GFA"/>
</dbReference>
<keyword evidence="7" id="KW-1185">Reference proteome</keyword>
<evidence type="ECO:0000256" key="2">
    <source>
        <dbReference type="ARBA" id="ARBA00022723"/>
    </source>
</evidence>
<evidence type="ECO:0000256" key="3">
    <source>
        <dbReference type="ARBA" id="ARBA00022833"/>
    </source>
</evidence>
<dbReference type="GO" id="GO:0046872">
    <property type="term" value="F:metal ion binding"/>
    <property type="evidence" value="ECO:0007669"/>
    <property type="project" value="UniProtKB-KW"/>
</dbReference>
<dbReference type="SUPFAM" id="SSF51316">
    <property type="entry name" value="Mss4-like"/>
    <property type="match status" value="1"/>
</dbReference>
<dbReference type="OrthoDB" id="9805575at2"/>
<dbReference type="AlphaFoldDB" id="A0A6N7Q4F1"/>
<dbReference type="PANTHER" id="PTHR33337">
    <property type="entry name" value="GFA DOMAIN-CONTAINING PROTEIN"/>
    <property type="match status" value="1"/>
</dbReference>
<dbReference type="GO" id="GO:0016846">
    <property type="term" value="F:carbon-sulfur lyase activity"/>
    <property type="evidence" value="ECO:0007669"/>
    <property type="project" value="InterPro"/>
</dbReference>
<sequence length="156" mass="17684">MTNWKLPWEGGCRCGRVRLRVTAPPLVTMACHCTGCQRMSSSAYSLSAAIPSAGFEVTKGEPVRGGLHGDEVHHFFCGHCMTWMFTRVPGMDFFVNVRPTMLDDTSWYRPFIETYTKEKLPWATTPATYSYETVPAFEDYEQLMKEYAEATQAFLG</sequence>